<dbReference type="SUPFAM" id="SSF56731">
    <property type="entry name" value="DNA primase core"/>
    <property type="match status" value="1"/>
</dbReference>
<evidence type="ECO:0008006" key="4">
    <source>
        <dbReference type="Google" id="ProtNLM"/>
    </source>
</evidence>
<evidence type="ECO:0000256" key="1">
    <source>
        <dbReference type="SAM" id="MobiDB-lite"/>
    </source>
</evidence>
<dbReference type="RefSeq" id="WP_126218954.1">
    <property type="nucleotide sequence ID" value="NZ_PEMG01000476.1"/>
</dbReference>
<dbReference type="Proteomes" id="UP000287173">
    <property type="component" value="Unassembled WGS sequence"/>
</dbReference>
<feature type="region of interest" description="Disordered" evidence="1">
    <location>
        <begin position="100"/>
        <end position="152"/>
    </location>
</feature>
<gene>
    <name evidence="2" type="ORF">CSW30_14520</name>
</gene>
<sequence>MNLHELLLERIDELVGELLPGAQRLRHEFRVGSIDGERGSSLSIDAKTGLWIDHNPGAPEPRQGNLLTLIQAVKGLSPEEAFRWAREWLRGRGVGLDSYWDSHGKGGKVRRKGGTGKGPSSKNSGTELPQVLKNPGPQNTQVPGNREDPFAHPRFLDLLKPKNEQGEPLDPASEEVAKRHVNRLLHTEAALEYLRGRGLDTRVVRRFYLGLDNPGEVRDALAYPVMGPDGIPVRRYLYYAIPGLTQGAKGKGWGRGKPTTYWAIPPLEGSSTRRRLFICEGAKDGWILWLKLLGQPWASDLAVATSTHGSAIPEAWQDPLFWAPWEEVYLGQDADEAGEAMARKVAALARRPVVRVRVPEGMGKDWTDYFLSQGTPEGFRLLLEAGERWSPEREDGDSGGVRLPNPVDINRAFINGHLYVPVRILENRGEEGARYRTVVIRSDGAVLGWGYLPAPRGTPLEDRVLALDDGTIIRKPPKAPAGSSWSEKAINRFLKAREAGKSAMTLRPPDLPRLIIQHLRQVLLPRENDYVLAALVVMTSYVQAVFDAVPLVLIVGPPGSGKTELARLMADVGANGVVITGQTSAATAARLIDETGGLVAFDDLEEVRQRSGSAEASNLEQFLKVSYKKETALKQWTDTKGMRVQTLNFFGVKVITNTQGTGEILGSRMFTIRTVRLKDLGYRDRPTGLTSEGLQELRDNLYIWAMENAPSLHQLYRERFSGKGDRLEEIAAPLRTIAHHLGDPDLLSRLEEALQRQAEGQGGMPTDAEIVEVALKELIRQGYYSHVALVHVIMEARRQVGDSWGRERTNDIPRWQDPKWVGQIVRNYGYAEPASLRPRLWERQYRVMKLDPSFVERVVKELLDSGVQPEPHRQPLAFCLETACEECPYLNLCDMKQDKEKWVQKYGKAKMEYLKKQREEEFRSLIGPDLVSFVGEPDEEQNTAGKA</sequence>
<dbReference type="EMBL" id="PEMG01000476">
    <property type="protein sequence ID" value="RTI03812.1"/>
    <property type="molecule type" value="Genomic_DNA"/>
</dbReference>
<dbReference type="Gene3D" id="3.40.1360.10">
    <property type="match status" value="1"/>
</dbReference>
<dbReference type="AlphaFoldDB" id="A0A430UKH6"/>
<dbReference type="InterPro" id="IPR027417">
    <property type="entry name" value="P-loop_NTPase"/>
</dbReference>
<reference evidence="2 3" key="1">
    <citation type="journal article" date="2019" name="Extremophiles">
        <title>Biogeography of thermophiles and predominance of Thermus scotoductus in domestic water heaters.</title>
        <authorList>
            <person name="Wilpiszeski R.L."/>
            <person name="Zhang Z."/>
            <person name="House C.H."/>
        </authorList>
    </citation>
    <scope>NUCLEOTIDE SEQUENCE [LARGE SCALE GENOMIC DNA]</scope>
    <source>
        <strain evidence="2 3">17_S17</strain>
    </source>
</reference>
<protein>
    <recommendedName>
        <fullName evidence="4">Toprim domain-containing protein</fullName>
    </recommendedName>
</protein>
<comment type="caution">
    <text evidence="2">The sequence shown here is derived from an EMBL/GenBank/DDBJ whole genome shotgun (WGS) entry which is preliminary data.</text>
</comment>
<feature type="compositionally biased region" description="Basic residues" evidence="1">
    <location>
        <begin position="105"/>
        <end position="114"/>
    </location>
</feature>
<evidence type="ECO:0000313" key="3">
    <source>
        <dbReference type="Proteomes" id="UP000287173"/>
    </source>
</evidence>
<accession>A0A430UKH6</accession>
<proteinExistence type="predicted"/>
<dbReference type="SUPFAM" id="SSF52540">
    <property type="entry name" value="P-loop containing nucleoside triphosphate hydrolases"/>
    <property type="match status" value="1"/>
</dbReference>
<dbReference type="CDD" id="cd01029">
    <property type="entry name" value="TOPRIM_primases"/>
    <property type="match status" value="1"/>
</dbReference>
<name>A0A430UKH6_THESC</name>
<organism evidence="2 3">
    <name type="scientific">Thermus scotoductus</name>
    <dbReference type="NCBI Taxonomy" id="37636"/>
    <lineage>
        <taxon>Bacteria</taxon>
        <taxon>Thermotogati</taxon>
        <taxon>Deinococcota</taxon>
        <taxon>Deinococci</taxon>
        <taxon>Thermales</taxon>
        <taxon>Thermaceae</taxon>
        <taxon>Thermus</taxon>
    </lineage>
</organism>
<dbReference type="InterPro" id="IPR034154">
    <property type="entry name" value="TOPRIM_DnaG/twinkle"/>
</dbReference>
<evidence type="ECO:0000313" key="2">
    <source>
        <dbReference type="EMBL" id="RTI03812.1"/>
    </source>
</evidence>